<organism evidence="5 6">
    <name type="scientific">Mariprofundus erugo</name>
    <dbReference type="NCBI Taxonomy" id="2528639"/>
    <lineage>
        <taxon>Bacteria</taxon>
        <taxon>Pseudomonadati</taxon>
        <taxon>Pseudomonadota</taxon>
        <taxon>Candidatius Mariprofundia</taxon>
        <taxon>Mariprofundales</taxon>
        <taxon>Mariprofundaceae</taxon>
        <taxon>Mariprofundus</taxon>
    </lineage>
</organism>
<evidence type="ECO:0000256" key="1">
    <source>
        <dbReference type="ARBA" id="ARBA00022603"/>
    </source>
</evidence>
<feature type="domain" description="Methyltransferase type 12" evidence="4">
    <location>
        <begin position="48"/>
        <end position="140"/>
    </location>
</feature>
<dbReference type="AlphaFoldDB" id="A0A5R9GMR5"/>
<evidence type="ECO:0000313" key="6">
    <source>
        <dbReference type="Proteomes" id="UP000306585"/>
    </source>
</evidence>
<evidence type="ECO:0000256" key="2">
    <source>
        <dbReference type="ARBA" id="ARBA00022679"/>
    </source>
</evidence>
<proteinExistence type="predicted"/>
<dbReference type="Gene3D" id="3.40.50.150">
    <property type="entry name" value="Vaccinia Virus protein VP39"/>
    <property type="match status" value="1"/>
</dbReference>
<dbReference type="SUPFAM" id="SSF53335">
    <property type="entry name" value="S-adenosyl-L-methionine-dependent methyltransferases"/>
    <property type="match status" value="1"/>
</dbReference>
<name>A0A5R9GMR5_9PROT</name>
<dbReference type="EMBL" id="VBRY01000006">
    <property type="protein sequence ID" value="TLS67330.1"/>
    <property type="molecule type" value="Genomic_DNA"/>
</dbReference>
<dbReference type="Pfam" id="PF08242">
    <property type="entry name" value="Methyltransf_12"/>
    <property type="match status" value="1"/>
</dbReference>
<keyword evidence="2 5" id="KW-0808">Transferase</keyword>
<dbReference type="GO" id="GO:0008168">
    <property type="term" value="F:methyltransferase activity"/>
    <property type="evidence" value="ECO:0007669"/>
    <property type="project" value="UniProtKB-KW"/>
</dbReference>
<reference evidence="5 6" key="1">
    <citation type="journal article" date="2019" name="Appl. Environ. Microbiol.">
        <title>Environmental Evidence and Genomic Insight of Iron-oxidizing Bacteria Preference Towards More Corrosion Resistant Stainless Steel at Higher Salinities.</title>
        <authorList>
            <person name="Garrison C.E."/>
            <person name="Price K.A."/>
            <person name="Field E.K."/>
        </authorList>
    </citation>
    <scope>NUCLEOTIDE SEQUENCE [LARGE SCALE GENOMIC DNA]</scope>
    <source>
        <strain evidence="5 6">P3</strain>
    </source>
</reference>
<keyword evidence="6" id="KW-1185">Reference proteome</keyword>
<comment type="caution">
    <text evidence="5">The sequence shown here is derived from an EMBL/GenBank/DDBJ whole genome shotgun (WGS) entry which is preliminary data.</text>
</comment>
<accession>A0A5R9GMR5</accession>
<dbReference type="GO" id="GO:0032259">
    <property type="term" value="P:methylation"/>
    <property type="evidence" value="ECO:0007669"/>
    <property type="project" value="UniProtKB-KW"/>
</dbReference>
<dbReference type="Proteomes" id="UP000306585">
    <property type="component" value="Unassembled WGS sequence"/>
</dbReference>
<protein>
    <submittedName>
        <fullName evidence="5">Class I SAM-dependent methyltransferase</fullName>
    </submittedName>
</protein>
<keyword evidence="3" id="KW-0949">S-adenosyl-L-methionine</keyword>
<sequence length="212" mass="23729">MAQKVTGFRAIFSSALIYNLAQRMVGAEKARHILVQDYFPAQNRYRMLDIGCGTAEILRHLPTAIDYHGFDASEAYIQQAVRLFGNRGTFRAELVREATLDELGSFDLVLAFGLLHHLGDDEAGMLFQLASHALAPGGKLLTIDPTYVAGQNSMAKWIISKDRGQCIRSPEHYSSLASQQFARVNTMIRHDMLRIPYSHCILECQNSDPQTL</sequence>
<dbReference type="CDD" id="cd02440">
    <property type="entry name" value="AdoMet_MTases"/>
    <property type="match status" value="1"/>
</dbReference>
<evidence type="ECO:0000256" key="3">
    <source>
        <dbReference type="ARBA" id="ARBA00022691"/>
    </source>
</evidence>
<dbReference type="InterPro" id="IPR029063">
    <property type="entry name" value="SAM-dependent_MTases_sf"/>
</dbReference>
<evidence type="ECO:0000259" key="4">
    <source>
        <dbReference type="Pfam" id="PF08242"/>
    </source>
</evidence>
<dbReference type="RefSeq" id="WP_138239246.1">
    <property type="nucleotide sequence ID" value="NZ_VBRY01000006.1"/>
</dbReference>
<keyword evidence="1 5" id="KW-0489">Methyltransferase</keyword>
<dbReference type="PANTHER" id="PTHR43464:SF19">
    <property type="entry name" value="UBIQUINONE BIOSYNTHESIS O-METHYLTRANSFERASE, MITOCHONDRIAL"/>
    <property type="match status" value="1"/>
</dbReference>
<gene>
    <name evidence="5" type="ORF">FEF65_07850</name>
</gene>
<dbReference type="PANTHER" id="PTHR43464">
    <property type="entry name" value="METHYLTRANSFERASE"/>
    <property type="match status" value="1"/>
</dbReference>
<evidence type="ECO:0000313" key="5">
    <source>
        <dbReference type="EMBL" id="TLS67330.1"/>
    </source>
</evidence>
<dbReference type="InterPro" id="IPR013217">
    <property type="entry name" value="Methyltransf_12"/>
</dbReference>